<organism evidence="2 3">
    <name type="scientific">Hericium alpestre</name>
    <dbReference type="NCBI Taxonomy" id="135208"/>
    <lineage>
        <taxon>Eukaryota</taxon>
        <taxon>Fungi</taxon>
        <taxon>Dikarya</taxon>
        <taxon>Basidiomycota</taxon>
        <taxon>Agaricomycotina</taxon>
        <taxon>Agaricomycetes</taxon>
        <taxon>Russulales</taxon>
        <taxon>Hericiaceae</taxon>
        <taxon>Hericium</taxon>
    </lineage>
</organism>
<sequence length="360" mass="39054">IMQNPSRWCSGSNFQHPFDGGLPDIIELQRIMNRFMEIAKPPAPCPLSRSSLTVPGIVDSFAAELSASSISRHIKSKSSSLDGDIADNLRTGMAIYFLQYCRLLVFVFGLQSELESKPLDLAQSKYLPKCLEATSSLTNAWTQQLGATGQMKYAPDFFFIATGFAGAFLIKQFKSQAVSDPWTRFKMPIFTIVSAEHSPGYLTYFPFPAPEIQTLDHAHAGTSGATTLGRSAESDHDAREASLSHQYAKFARQGSPQAAPGGQDAPGAKEPSPPAPPTPLARNSQPSASSSGADFSTAQSWSEPVFTRSQSVRIFTILADVGYYASLSNILFSIPDCYSLHINHSSPTAEYGLSIILRII</sequence>
<name>A0A4Y9ZI11_9AGAM</name>
<keyword evidence="3" id="KW-1185">Reference proteome</keyword>
<evidence type="ECO:0000256" key="1">
    <source>
        <dbReference type="SAM" id="MobiDB-lite"/>
    </source>
</evidence>
<evidence type="ECO:0000313" key="2">
    <source>
        <dbReference type="EMBL" id="TFY73388.1"/>
    </source>
</evidence>
<comment type="caution">
    <text evidence="2">The sequence shown here is derived from an EMBL/GenBank/DDBJ whole genome shotgun (WGS) entry which is preliminary data.</text>
</comment>
<proteinExistence type="predicted"/>
<feature type="compositionally biased region" description="Polar residues" evidence="1">
    <location>
        <begin position="282"/>
        <end position="296"/>
    </location>
</feature>
<gene>
    <name evidence="2" type="ORF">EWM64_g10624</name>
</gene>
<dbReference type="Proteomes" id="UP000298061">
    <property type="component" value="Unassembled WGS sequence"/>
</dbReference>
<evidence type="ECO:0000313" key="3">
    <source>
        <dbReference type="Proteomes" id="UP000298061"/>
    </source>
</evidence>
<protein>
    <submittedName>
        <fullName evidence="2">Uncharacterized protein</fullName>
    </submittedName>
</protein>
<dbReference type="OrthoDB" id="39175at2759"/>
<dbReference type="AlphaFoldDB" id="A0A4Y9ZI11"/>
<feature type="non-terminal residue" evidence="2">
    <location>
        <position position="1"/>
    </location>
</feature>
<feature type="region of interest" description="Disordered" evidence="1">
    <location>
        <begin position="250"/>
        <end position="296"/>
    </location>
</feature>
<feature type="compositionally biased region" description="Low complexity" evidence="1">
    <location>
        <begin position="253"/>
        <end position="270"/>
    </location>
</feature>
<reference evidence="2 3" key="1">
    <citation type="submission" date="2019-02" db="EMBL/GenBank/DDBJ databases">
        <title>Genome sequencing of the rare red list fungi Hericium alpestre (H. flagellum).</title>
        <authorList>
            <person name="Buettner E."/>
            <person name="Kellner H."/>
        </authorList>
    </citation>
    <scope>NUCLEOTIDE SEQUENCE [LARGE SCALE GENOMIC DNA]</scope>
    <source>
        <strain evidence="2 3">DSM 108284</strain>
    </source>
</reference>
<dbReference type="EMBL" id="SFCI01002920">
    <property type="protein sequence ID" value="TFY73388.1"/>
    <property type="molecule type" value="Genomic_DNA"/>
</dbReference>
<accession>A0A4Y9ZI11</accession>
<dbReference type="STRING" id="135208.A0A4Y9ZI11"/>